<evidence type="ECO:0000259" key="3">
    <source>
        <dbReference type="Pfam" id="PF00483"/>
    </source>
</evidence>
<accession>A0A1S8THQ7</accession>
<dbReference type="Proteomes" id="UP000190890">
    <property type="component" value="Unassembled WGS sequence"/>
</dbReference>
<comment type="caution">
    <text evidence="4">The sequence shown here is derived from an EMBL/GenBank/DDBJ whole genome shotgun (WGS) entry which is preliminary data.</text>
</comment>
<dbReference type="OrthoDB" id="9803871at2"/>
<dbReference type="CDD" id="cd02523">
    <property type="entry name" value="PC_cytidylyltransferase"/>
    <property type="match status" value="1"/>
</dbReference>
<dbReference type="Pfam" id="PF00483">
    <property type="entry name" value="NTP_transferase"/>
    <property type="match status" value="1"/>
</dbReference>
<proteinExistence type="predicted"/>
<evidence type="ECO:0000313" key="4">
    <source>
        <dbReference type="EMBL" id="OOM77221.1"/>
    </source>
</evidence>
<dbReference type="AlphaFoldDB" id="A0A1S8THQ7"/>
<sequence>MRAILMAAGMGTRLRPLTENTPKSLIEVNGMSLLERQIINLKEVGIDEIIVLTGYLNEKFDDLVKKYDLIKVVNDKYDVYNNIYTMYLVREYLEDALVIDADNYITRNFLPKTKPNTSVYYSACKENLIDEWILKYDDSGKIFGVDIGKEGDEPNFIMSGASFWIAKDARLICKKVQEAVEINNSTDIYWDNIAVDNINDMNVYIEKIQSNDIFEIDSLGDLEYLKKTLKIYTL</sequence>
<evidence type="ECO:0000256" key="2">
    <source>
        <dbReference type="ARBA" id="ARBA00022695"/>
    </source>
</evidence>
<dbReference type="InterPro" id="IPR050065">
    <property type="entry name" value="GlmU-like"/>
</dbReference>
<dbReference type="InterPro" id="IPR029044">
    <property type="entry name" value="Nucleotide-diphossugar_trans"/>
</dbReference>
<keyword evidence="5" id="KW-1185">Reference proteome</keyword>
<dbReference type="STRING" id="29367.CLPUN_23380"/>
<dbReference type="PANTHER" id="PTHR43584:SF5">
    <property type="entry name" value="PROTEIN LICC"/>
    <property type="match status" value="1"/>
</dbReference>
<evidence type="ECO:0000256" key="1">
    <source>
        <dbReference type="ARBA" id="ARBA00022679"/>
    </source>
</evidence>
<evidence type="ECO:0000313" key="5">
    <source>
        <dbReference type="Proteomes" id="UP000190890"/>
    </source>
</evidence>
<protein>
    <submittedName>
        <fullName evidence="4">Bifunctional IPC transferase and DIPP synthase</fullName>
    </submittedName>
</protein>
<name>A0A1S8THQ7_9CLOT</name>
<keyword evidence="2" id="KW-0548">Nucleotidyltransferase</keyword>
<dbReference type="PANTHER" id="PTHR43584">
    <property type="entry name" value="NUCLEOTIDYL TRANSFERASE"/>
    <property type="match status" value="1"/>
</dbReference>
<organism evidence="4 5">
    <name type="scientific">Clostridium puniceum</name>
    <dbReference type="NCBI Taxonomy" id="29367"/>
    <lineage>
        <taxon>Bacteria</taxon>
        <taxon>Bacillati</taxon>
        <taxon>Bacillota</taxon>
        <taxon>Clostridia</taxon>
        <taxon>Eubacteriales</taxon>
        <taxon>Clostridiaceae</taxon>
        <taxon>Clostridium</taxon>
    </lineage>
</organism>
<dbReference type="EMBL" id="LZZM01000153">
    <property type="protein sequence ID" value="OOM77221.1"/>
    <property type="molecule type" value="Genomic_DNA"/>
</dbReference>
<reference evidence="4 5" key="1">
    <citation type="submission" date="2016-05" db="EMBL/GenBank/DDBJ databases">
        <title>Microbial solvent formation.</title>
        <authorList>
            <person name="Poehlein A."/>
            <person name="Montoya Solano J.D."/>
            <person name="Flitsch S."/>
            <person name="Krabben P."/>
            <person name="Duerre P."/>
            <person name="Daniel R."/>
        </authorList>
    </citation>
    <scope>NUCLEOTIDE SEQUENCE [LARGE SCALE GENOMIC DNA]</scope>
    <source>
        <strain evidence="4 5">DSM 2619</strain>
    </source>
</reference>
<dbReference type="SUPFAM" id="SSF53448">
    <property type="entry name" value="Nucleotide-diphospho-sugar transferases"/>
    <property type="match status" value="1"/>
</dbReference>
<dbReference type="PIRSF" id="PIRSF037382">
    <property type="entry name" value="CCT_LicC"/>
    <property type="match status" value="1"/>
</dbReference>
<dbReference type="GO" id="GO:0016779">
    <property type="term" value="F:nucleotidyltransferase activity"/>
    <property type="evidence" value="ECO:0007669"/>
    <property type="project" value="UniProtKB-KW"/>
</dbReference>
<keyword evidence="1 4" id="KW-0808">Transferase</keyword>
<gene>
    <name evidence="4" type="primary">spsI_1</name>
    <name evidence="4" type="ORF">CLPUN_23380</name>
</gene>
<dbReference type="RefSeq" id="WP_077847470.1">
    <property type="nucleotide sequence ID" value="NZ_LZZM01000153.1"/>
</dbReference>
<dbReference type="Gene3D" id="3.90.550.10">
    <property type="entry name" value="Spore Coat Polysaccharide Biosynthesis Protein SpsA, Chain A"/>
    <property type="match status" value="1"/>
</dbReference>
<dbReference type="InterPro" id="IPR005835">
    <property type="entry name" value="NTP_transferase_dom"/>
</dbReference>
<feature type="domain" description="Nucleotidyl transferase" evidence="3">
    <location>
        <begin position="3"/>
        <end position="71"/>
    </location>
</feature>
<dbReference type="InterPro" id="IPR017189">
    <property type="entry name" value="CTP-phospocholine_CTT"/>
</dbReference>